<dbReference type="OrthoDB" id="6270329at2759"/>
<evidence type="ECO:0000313" key="9">
    <source>
        <dbReference type="Proteomes" id="UP000749559"/>
    </source>
</evidence>
<dbReference type="Gene3D" id="3.30.40.10">
    <property type="entry name" value="Zinc/RING finger domain, C3HC4 (zinc finger)"/>
    <property type="match status" value="1"/>
</dbReference>
<evidence type="ECO:0000259" key="6">
    <source>
        <dbReference type="PROSITE" id="PS50089"/>
    </source>
</evidence>
<dbReference type="InterPro" id="IPR013083">
    <property type="entry name" value="Znf_RING/FYVE/PHD"/>
</dbReference>
<feature type="domain" description="B box-type" evidence="7">
    <location>
        <begin position="183"/>
        <end position="224"/>
    </location>
</feature>
<reference evidence="8" key="1">
    <citation type="submission" date="2022-03" db="EMBL/GenBank/DDBJ databases">
        <authorList>
            <person name="Martin C."/>
        </authorList>
    </citation>
    <scope>NUCLEOTIDE SEQUENCE</scope>
</reference>
<dbReference type="Gene3D" id="2.120.10.30">
    <property type="entry name" value="TolB, C-terminal domain"/>
    <property type="match status" value="1"/>
</dbReference>
<dbReference type="SMART" id="SM00336">
    <property type="entry name" value="BBOX"/>
    <property type="match status" value="2"/>
</dbReference>
<gene>
    <name evidence="8" type="ORF">OFUS_LOCUS6116</name>
</gene>
<sequence length="652" mass="72896">MNNKGVFSTVRGVGDGTECAKMATAKQDKSDPLVESVTCSICMEILDDPRSLQCMHSYCRKCIQVTIVKHQDKKLFPCPICREDCPITNQGAAGLKVNFFVNSVLDIAKDQSALSKDAWNCDICLDEDESVPAISKCLDCNEKLCKACNRAHKRSRCSKLHKILELSGDTSKDTKAAMDMLSRRTLYCQVHTQEPLKYFCKKDQLLICQDCFAFDHQGHQLENIEQTAKANLKYLNSIIDLGRQRSAKYEESISDGHAQKLAVEKRTEKSKTKLVTDRRIVLAHVNAYFDKLESELTAAGNASVKTLITHLANLEFDKDAIDGTVKQLEALQDHGHPADIVSMIPEMNAKREVWSMIPDLQLEPDQELQVKTPSKLNDANLKLASLEDRTRRKAHKVAKGSFENIIVLANDDVVTITSDKVKFYDKNLGPRGKMINVPKGWQAVSKSNDNCVAFCYQQNNCIKMRTYNDDGHIVTNCHIPNVTGLKDFVINQSDEVVMVDDDDQILRVKYKSGKMISSRRLTNLSSMAVCNLDVNSKADVIMSHKSCISIIRLRGKGAGKREVYTARDNELGLVAYVDKQDNIIVLNQANSTITILTPEGEFIKDLITPTKCKPFSLHPNSEGDLVVGAFHKGSAAECMFILRYRSEDGNIM</sequence>
<dbReference type="InterPro" id="IPR000315">
    <property type="entry name" value="Znf_B-box"/>
</dbReference>
<protein>
    <submittedName>
        <fullName evidence="8">Uncharacterized protein</fullName>
    </submittedName>
</protein>
<keyword evidence="1" id="KW-0597">Phosphoprotein</keyword>
<dbReference type="PANTHER" id="PTHR25462:SF296">
    <property type="entry name" value="MEIOTIC P26, ISOFORM F"/>
    <property type="match status" value="1"/>
</dbReference>
<dbReference type="Pfam" id="PF00643">
    <property type="entry name" value="zf-B_box"/>
    <property type="match status" value="1"/>
</dbReference>
<dbReference type="Proteomes" id="UP000749559">
    <property type="component" value="Unassembled WGS sequence"/>
</dbReference>
<evidence type="ECO:0000256" key="2">
    <source>
        <dbReference type="ARBA" id="ARBA00022723"/>
    </source>
</evidence>
<comment type="caution">
    <text evidence="8">The sequence shown here is derived from an EMBL/GenBank/DDBJ whole genome shotgun (WGS) entry which is preliminary data.</text>
</comment>
<dbReference type="SUPFAM" id="SSF101898">
    <property type="entry name" value="NHL repeat"/>
    <property type="match status" value="1"/>
</dbReference>
<keyword evidence="4" id="KW-0862">Zinc</keyword>
<dbReference type="InterPro" id="IPR027370">
    <property type="entry name" value="Znf-RING_euk"/>
</dbReference>
<evidence type="ECO:0000313" key="8">
    <source>
        <dbReference type="EMBL" id="CAH1779294.1"/>
    </source>
</evidence>
<feature type="domain" description="RING-type" evidence="6">
    <location>
        <begin position="39"/>
        <end position="82"/>
    </location>
</feature>
<dbReference type="EMBL" id="CAIIXF020000003">
    <property type="protein sequence ID" value="CAH1779294.1"/>
    <property type="molecule type" value="Genomic_DNA"/>
</dbReference>
<dbReference type="Gene3D" id="3.30.160.60">
    <property type="entry name" value="Classic Zinc Finger"/>
    <property type="match status" value="1"/>
</dbReference>
<dbReference type="Gene3D" id="4.10.830.40">
    <property type="match status" value="1"/>
</dbReference>
<keyword evidence="2" id="KW-0479">Metal-binding</keyword>
<dbReference type="InterPro" id="IPR017907">
    <property type="entry name" value="Znf_RING_CS"/>
</dbReference>
<dbReference type="AlphaFoldDB" id="A0A8S4NF78"/>
<keyword evidence="3 5" id="KW-0863">Zinc-finger</keyword>
<dbReference type="PROSITE" id="PS00518">
    <property type="entry name" value="ZF_RING_1"/>
    <property type="match status" value="1"/>
</dbReference>
<dbReference type="GO" id="GO:0008270">
    <property type="term" value="F:zinc ion binding"/>
    <property type="evidence" value="ECO:0007669"/>
    <property type="project" value="UniProtKB-KW"/>
</dbReference>
<dbReference type="SUPFAM" id="SSF57845">
    <property type="entry name" value="B-box zinc-binding domain"/>
    <property type="match status" value="1"/>
</dbReference>
<proteinExistence type="predicted"/>
<accession>A0A8S4NF78</accession>
<dbReference type="SUPFAM" id="SSF57850">
    <property type="entry name" value="RING/U-box"/>
    <property type="match status" value="1"/>
</dbReference>
<dbReference type="InterPro" id="IPR047153">
    <property type="entry name" value="TRIM45/56/19-like"/>
</dbReference>
<evidence type="ECO:0000256" key="1">
    <source>
        <dbReference type="ARBA" id="ARBA00022553"/>
    </source>
</evidence>
<dbReference type="PANTHER" id="PTHR25462">
    <property type="entry name" value="BONUS, ISOFORM C-RELATED"/>
    <property type="match status" value="1"/>
</dbReference>
<dbReference type="InterPro" id="IPR001841">
    <property type="entry name" value="Znf_RING"/>
</dbReference>
<organism evidence="8 9">
    <name type="scientific">Owenia fusiformis</name>
    <name type="common">Polychaete worm</name>
    <dbReference type="NCBI Taxonomy" id="6347"/>
    <lineage>
        <taxon>Eukaryota</taxon>
        <taxon>Metazoa</taxon>
        <taxon>Spiralia</taxon>
        <taxon>Lophotrochozoa</taxon>
        <taxon>Annelida</taxon>
        <taxon>Polychaeta</taxon>
        <taxon>Sedentaria</taxon>
        <taxon>Canalipalpata</taxon>
        <taxon>Sabellida</taxon>
        <taxon>Oweniida</taxon>
        <taxon>Oweniidae</taxon>
        <taxon>Owenia</taxon>
    </lineage>
</organism>
<dbReference type="InterPro" id="IPR011042">
    <property type="entry name" value="6-blade_b-propeller_TolB-like"/>
</dbReference>
<keyword evidence="9" id="KW-1185">Reference proteome</keyword>
<evidence type="ECO:0000259" key="7">
    <source>
        <dbReference type="PROSITE" id="PS50119"/>
    </source>
</evidence>
<dbReference type="PROSITE" id="PS50119">
    <property type="entry name" value="ZF_BBOX"/>
    <property type="match status" value="1"/>
</dbReference>
<dbReference type="Pfam" id="PF13445">
    <property type="entry name" value="zf-RING_UBOX"/>
    <property type="match status" value="1"/>
</dbReference>
<dbReference type="PROSITE" id="PS50089">
    <property type="entry name" value="ZF_RING_2"/>
    <property type="match status" value="1"/>
</dbReference>
<evidence type="ECO:0000256" key="5">
    <source>
        <dbReference type="PROSITE-ProRule" id="PRU00024"/>
    </source>
</evidence>
<name>A0A8S4NF78_OWEFU</name>
<evidence type="ECO:0000256" key="4">
    <source>
        <dbReference type="ARBA" id="ARBA00022833"/>
    </source>
</evidence>
<evidence type="ECO:0000256" key="3">
    <source>
        <dbReference type="ARBA" id="ARBA00022771"/>
    </source>
</evidence>
<dbReference type="SMART" id="SM00184">
    <property type="entry name" value="RING"/>
    <property type="match status" value="2"/>
</dbReference>